<proteinExistence type="predicted"/>
<evidence type="ECO:0000313" key="2">
    <source>
        <dbReference type="Proteomes" id="UP000240760"/>
    </source>
</evidence>
<gene>
    <name evidence="1" type="ORF">M440DRAFT_1070428</name>
</gene>
<protein>
    <submittedName>
        <fullName evidence="1">Uncharacterized protein</fullName>
    </submittedName>
</protein>
<dbReference type="AlphaFoldDB" id="A0A2T4BUP9"/>
<name>A0A2T4BUP9_TRILO</name>
<dbReference type="Proteomes" id="UP000240760">
    <property type="component" value="Unassembled WGS sequence"/>
</dbReference>
<accession>A0A2T4BUP9</accession>
<evidence type="ECO:0000313" key="1">
    <source>
        <dbReference type="EMBL" id="PTB73019.1"/>
    </source>
</evidence>
<sequence length="156" mass="17220">MATAAVRRCITYGLGAPTDCCILTGRILHFLNSLSPFLQTQDTGHSKETLRCTADTLLRDCCVVQYRITTWQAAHCVSLSTVVGDHPGTAIGWCARVVPDRQQLPQSHVMLRLMKMRPVLSLISQECLAPFENAVEHLERLLVPDRALAHSLLTGV</sequence>
<dbReference type="EMBL" id="KZ679139">
    <property type="protein sequence ID" value="PTB73019.1"/>
    <property type="molecule type" value="Genomic_DNA"/>
</dbReference>
<reference evidence="1 2" key="1">
    <citation type="submission" date="2016-07" db="EMBL/GenBank/DDBJ databases">
        <title>Multiple horizontal gene transfer events from other fungi enriched the ability of initially mycotrophic Trichoderma (Ascomycota) to feed on dead plant biomass.</title>
        <authorList>
            <consortium name="DOE Joint Genome Institute"/>
            <person name="Aerts A."/>
            <person name="Atanasova L."/>
            <person name="Chenthamara K."/>
            <person name="Zhang J."/>
            <person name="Grujic M."/>
            <person name="Henrissat B."/>
            <person name="Kuo A."/>
            <person name="Salamov A."/>
            <person name="Lipzen A."/>
            <person name="Labutti K."/>
            <person name="Barry K."/>
            <person name="Miao Y."/>
            <person name="Rahimi M.J."/>
            <person name="Shen Q."/>
            <person name="Grigoriev I.V."/>
            <person name="Kubicek C.P."/>
            <person name="Druzhinina I.S."/>
        </authorList>
    </citation>
    <scope>NUCLEOTIDE SEQUENCE [LARGE SCALE GENOMIC DNA]</scope>
    <source>
        <strain evidence="1 2">ATCC 18648</strain>
    </source>
</reference>
<keyword evidence="2" id="KW-1185">Reference proteome</keyword>
<organism evidence="1 2">
    <name type="scientific">Trichoderma longibrachiatum ATCC 18648</name>
    <dbReference type="NCBI Taxonomy" id="983965"/>
    <lineage>
        <taxon>Eukaryota</taxon>
        <taxon>Fungi</taxon>
        <taxon>Dikarya</taxon>
        <taxon>Ascomycota</taxon>
        <taxon>Pezizomycotina</taxon>
        <taxon>Sordariomycetes</taxon>
        <taxon>Hypocreomycetidae</taxon>
        <taxon>Hypocreales</taxon>
        <taxon>Hypocreaceae</taxon>
        <taxon>Trichoderma</taxon>
    </lineage>
</organism>